<dbReference type="InterPro" id="IPR007450">
    <property type="entry name" value="BamE_dom"/>
</dbReference>
<dbReference type="Pfam" id="PF14771">
    <property type="entry name" value="DUF4476"/>
    <property type="match status" value="1"/>
</dbReference>
<protein>
    <submittedName>
        <fullName evidence="6">SmpA / OmlA family</fullName>
    </submittedName>
</protein>
<dbReference type="InterPro" id="IPR028011">
    <property type="entry name" value="DUF4476"/>
</dbReference>
<keyword evidence="2" id="KW-0472">Membrane</keyword>
<keyword evidence="1 3" id="KW-0732">Signal</keyword>
<dbReference type="Proteomes" id="UP000274578">
    <property type="component" value="Chromosome 1"/>
</dbReference>
<accession>A0A3S5EPD6</accession>
<feature type="domain" description="DUF4476" evidence="5">
    <location>
        <begin position="124"/>
        <end position="212"/>
    </location>
</feature>
<feature type="domain" description="Outer membrane protein assembly factor BamE" evidence="4">
    <location>
        <begin position="27"/>
        <end position="84"/>
    </location>
</feature>
<dbReference type="Pfam" id="PF04355">
    <property type="entry name" value="BamE"/>
    <property type="match status" value="1"/>
</dbReference>
<dbReference type="InterPro" id="IPR037873">
    <property type="entry name" value="BamE-like"/>
</dbReference>
<dbReference type="KEGG" id="poc:NCTC13071_02030"/>
<evidence type="ECO:0000256" key="1">
    <source>
        <dbReference type="ARBA" id="ARBA00022729"/>
    </source>
</evidence>
<name>A0A3S5EPD6_9BACT</name>
<evidence type="ECO:0000259" key="5">
    <source>
        <dbReference type="Pfam" id="PF14771"/>
    </source>
</evidence>
<evidence type="ECO:0000259" key="4">
    <source>
        <dbReference type="Pfam" id="PF04355"/>
    </source>
</evidence>
<dbReference type="EMBL" id="LR134384">
    <property type="protein sequence ID" value="VEH16013.1"/>
    <property type="molecule type" value="Genomic_DNA"/>
</dbReference>
<dbReference type="AlphaFoldDB" id="A0A3S5EPD6"/>
<sequence>MKRKLQILALMFTLLLTAFSMEATAKDKRTVERGMTKQEVMSILGTPKASSFNQTGTRWEYIKSKLLDPYDVYVRIEFDNRDRVVNYQETIIPRQMDNQNNTIIGNPTDEFRRPYPGFYDDCLSENEFTILYDRMNKANFDDNRMALLEVACLRSLFTCRQSAQLLKLFSFSDGKLKALRFMARQIVDPQNAYVIYQSFTFDSDKDKAARIMHEMQMR</sequence>
<feature type="chain" id="PRO_5018566584" evidence="3">
    <location>
        <begin position="26"/>
        <end position="218"/>
    </location>
</feature>
<dbReference type="Gene3D" id="3.30.1450.10">
    <property type="match status" value="1"/>
</dbReference>
<dbReference type="GO" id="GO:0019867">
    <property type="term" value="C:outer membrane"/>
    <property type="evidence" value="ECO:0007669"/>
    <property type="project" value="InterPro"/>
</dbReference>
<reference evidence="6 7" key="1">
    <citation type="submission" date="2018-12" db="EMBL/GenBank/DDBJ databases">
        <authorList>
            <consortium name="Pathogen Informatics"/>
        </authorList>
    </citation>
    <scope>NUCLEOTIDE SEQUENCE [LARGE SCALE GENOMIC DNA]</scope>
    <source>
        <strain evidence="6 7">NCTC13071</strain>
    </source>
</reference>
<gene>
    <name evidence="6" type="ORF">NCTC13071_02030</name>
</gene>
<evidence type="ECO:0000256" key="3">
    <source>
        <dbReference type="SAM" id="SignalP"/>
    </source>
</evidence>
<organism evidence="6 7">
    <name type="scientific">Segatella oris</name>
    <dbReference type="NCBI Taxonomy" id="28135"/>
    <lineage>
        <taxon>Bacteria</taxon>
        <taxon>Pseudomonadati</taxon>
        <taxon>Bacteroidota</taxon>
        <taxon>Bacteroidia</taxon>
        <taxon>Bacteroidales</taxon>
        <taxon>Prevotellaceae</taxon>
        <taxon>Segatella</taxon>
    </lineage>
</organism>
<dbReference type="GeneID" id="85012808"/>
<feature type="signal peptide" evidence="3">
    <location>
        <begin position="1"/>
        <end position="25"/>
    </location>
</feature>
<proteinExistence type="predicted"/>
<evidence type="ECO:0000313" key="7">
    <source>
        <dbReference type="Proteomes" id="UP000274578"/>
    </source>
</evidence>
<evidence type="ECO:0000313" key="6">
    <source>
        <dbReference type="EMBL" id="VEH16013.1"/>
    </source>
</evidence>
<dbReference type="RefSeq" id="WP_018920916.1">
    <property type="nucleotide sequence ID" value="NZ_LR134384.1"/>
</dbReference>
<evidence type="ECO:0000256" key="2">
    <source>
        <dbReference type="ARBA" id="ARBA00023136"/>
    </source>
</evidence>